<sequence length="643" mass="72181">MYKHSVCALPQTRTPDSDDELDLLSLNKTHHSFRSACTRDGCNDSSVDGRVLKGPRKLYRHVGGGKTRVTVYPTGFLDLPPEIYTLVSGCAHMRYRAKQDRAGVEENHYAFQGQPWTIPERMAKLRDLEKRWLEFRPTTIHKLTIHNTGFPKVTADYFLTPHHINGESSKAIKYIKTSGGGCELESTFTVIDFTKPFVAFGTAIEEHDLIAAVYLLHDPTKESTEDTSSFNSLDVQFLRFSVGDAHPLASQPTLHIAHLAFDEVDEVHIEIVGKTMALSVVDRDTDGQIGWDTVYLYDWQCGSPIITAQSGCGHGFAFLTPQILLIPNRHHNALDVFRIPPMGTTPCKLAKLKIVSFSLPENLNRSSHYLVECFSQPNSREFGVSGYAPFYNVADKAIVRFLYVINEFSEELDIYSDESGIQGFDFFILREPFMRLINQSSKSKLRTIKWSHWGPWCSHMVKAINHEHGCAGTAAGQRIVISENNGSPTPIRIFDFNQYTVHAYHDHQATNSTNASIHVPGANTCSIAKPVGYIETVSHEKFKFDSIMINNQNIFGIKLNVRVPRCAIGLQKTCQALEHGEQDVEPLERCRQAGAALSPSVNIPEDDEGNEEAQLRRDGDVKGRPWATVLIRLSRSWLRGCAY</sequence>
<name>A0AAD6VS62_9AGAR</name>
<reference evidence="1" key="1">
    <citation type="submission" date="2023-03" db="EMBL/GenBank/DDBJ databases">
        <title>Massive genome expansion in bonnet fungi (Mycena s.s.) driven by repeated elements and novel gene families across ecological guilds.</title>
        <authorList>
            <consortium name="Lawrence Berkeley National Laboratory"/>
            <person name="Harder C.B."/>
            <person name="Miyauchi S."/>
            <person name="Viragh M."/>
            <person name="Kuo A."/>
            <person name="Thoen E."/>
            <person name="Andreopoulos B."/>
            <person name="Lu D."/>
            <person name="Skrede I."/>
            <person name="Drula E."/>
            <person name="Henrissat B."/>
            <person name="Morin E."/>
            <person name="Kohler A."/>
            <person name="Barry K."/>
            <person name="LaButti K."/>
            <person name="Morin E."/>
            <person name="Salamov A."/>
            <person name="Lipzen A."/>
            <person name="Mereny Z."/>
            <person name="Hegedus B."/>
            <person name="Baldrian P."/>
            <person name="Stursova M."/>
            <person name="Weitz H."/>
            <person name="Taylor A."/>
            <person name="Grigoriev I.V."/>
            <person name="Nagy L.G."/>
            <person name="Martin F."/>
            <person name="Kauserud H."/>
        </authorList>
    </citation>
    <scope>NUCLEOTIDE SEQUENCE</scope>
    <source>
        <strain evidence="1">9144</strain>
    </source>
</reference>
<dbReference type="Proteomes" id="UP001219525">
    <property type="component" value="Unassembled WGS sequence"/>
</dbReference>
<accession>A0AAD6VS62</accession>
<dbReference type="EMBL" id="JARJCW010000009">
    <property type="protein sequence ID" value="KAJ7220457.1"/>
    <property type="molecule type" value="Genomic_DNA"/>
</dbReference>
<protein>
    <submittedName>
        <fullName evidence="1">Uncharacterized protein</fullName>
    </submittedName>
</protein>
<gene>
    <name evidence="1" type="ORF">GGX14DRAFT_388890</name>
</gene>
<dbReference type="AlphaFoldDB" id="A0AAD6VS62"/>
<keyword evidence="2" id="KW-1185">Reference proteome</keyword>
<evidence type="ECO:0000313" key="1">
    <source>
        <dbReference type="EMBL" id="KAJ7220457.1"/>
    </source>
</evidence>
<organism evidence="1 2">
    <name type="scientific">Mycena pura</name>
    <dbReference type="NCBI Taxonomy" id="153505"/>
    <lineage>
        <taxon>Eukaryota</taxon>
        <taxon>Fungi</taxon>
        <taxon>Dikarya</taxon>
        <taxon>Basidiomycota</taxon>
        <taxon>Agaricomycotina</taxon>
        <taxon>Agaricomycetes</taxon>
        <taxon>Agaricomycetidae</taxon>
        <taxon>Agaricales</taxon>
        <taxon>Marasmiineae</taxon>
        <taxon>Mycenaceae</taxon>
        <taxon>Mycena</taxon>
    </lineage>
</organism>
<proteinExistence type="predicted"/>
<evidence type="ECO:0000313" key="2">
    <source>
        <dbReference type="Proteomes" id="UP001219525"/>
    </source>
</evidence>
<comment type="caution">
    <text evidence="1">The sequence shown here is derived from an EMBL/GenBank/DDBJ whole genome shotgun (WGS) entry which is preliminary data.</text>
</comment>